<reference evidence="2 3" key="1">
    <citation type="submission" date="2019-08" db="EMBL/GenBank/DDBJ databases">
        <title>The genome of the soybean aphid Biotype 1, its phylome, world population structure and adaptation to the North American continent.</title>
        <authorList>
            <person name="Giordano R."/>
            <person name="Donthu R.K."/>
            <person name="Hernandez A.G."/>
            <person name="Wright C.L."/>
            <person name="Zimin A.V."/>
        </authorList>
    </citation>
    <scope>NUCLEOTIDE SEQUENCE [LARGE SCALE GENOMIC DNA]</scope>
    <source>
        <tissue evidence="2">Whole aphids</tissue>
    </source>
</reference>
<accession>A0A6G0U078</accession>
<dbReference type="OrthoDB" id="331765at2759"/>
<feature type="coiled-coil region" evidence="1">
    <location>
        <begin position="295"/>
        <end position="367"/>
    </location>
</feature>
<dbReference type="PANTHER" id="PTHR28663:SF1">
    <property type="entry name" value="CILIA- AND FLAGELLA- ASSOCIATED PROTEIN 210"/>
    <property type="match status" value="1"/>
</dbReference>
<name>A0A6G0U078_APHGL</name>
<organism evidence="2 3">
    <name type="scientific">Aphis glycines</name>
    <name type="common">Soybean aphid</name>
    <dbReference type="NCBI Taxonomy" id="307491"/>
    <lineage>
        <taxon>Eukaryota</taxon>
        <taxon>Metazoa</taxon>
        <taxon>Ecdysozoa</taxon>
        <taxon>Arthropoda</taxon>
        <taxon>Hexapoda</taxon>
        <taxon>Insecta</taxon>
        <taxon>Pterygota</taxon>
        <taxon>Neoptera</taxon>
        <taxon>Paraneoptera</taxon>
        <taxon>Hemiptera</taxon>
        <taxon>Sternorrhyncha</taxon>
        <taxon>Aphidomorpha</taxon>
        <taxon>Aphidoidea</taxon>
        <taxon>Aphididae</taxon>
        <taxon>Aphidini</taxon>
        <taxon>Aphis</taxon>
        <taxon>Aphis</taxon>
    </lineage>
</organism>
<dbReference type="Proteomes" id="UP000475862">
    <property type="component" value="Unassembled WGS sequence"/>
</dbReference>
<comment type="caution">
    <text evidence="2">The sequence shown here is derived from an EMBL/GenBank/DDBJ whole genome shotgun (WGS) entry which is preliminary data.</text>
</comment>
<feature type="coiled-coil region" evidence="1">
    <location>
        <begin position="156"/>
        <end position="183"/>
    </location>
</feature>
<keyword evidence="1" id="KW-0175">Coiled coil</keyword>
<gene>
    <name evidence="2" type="ORF">AGLY_004368</name>
</gene>
<dbReference type="EMBL" id="VYZN01000013">
    <property type="protein sequence ID" value="KAE9541123.1"/>
    <property type="molecule type" value="Genomic_DNA"/>
</dbReference>
<protein>
    <recommendedName>
        <fullName evidence="4">Trichohyalin-plectin-homology domain-containing protein</fullName>
    </recommendedName>
</protein>
<sequence length="559" mass="66503">MHAINVGDNSSKTHALLIPKNEWIRLNKILTKKDDDRAMVEMMKRLRDERQATSKAITESWETTVLNKRKKEIENKQKLIAINEARQLKRDEIMKQKILERRNAIVEKALLKKWSDRDSTKAITRAVHKMEVLRERNLQIIFNKAERAKELEANRLLKIEQNLDAERYKKDRWEQKMKQAETKKANADFFLKELKKREDIKRDDDIELKEKGKAELRRIANEIKKDNENKRAKVLATRENVINHLNENRKIVDENNKQRQLKDQEENVIVSIMADAKKKMAKTRKLKEIEILKGKQTLLEKMIETSKKKNNYNNNKNNEIALQNYEEEELKYQREEHEKNDLKKKREKDFEDNKKMLDEEMKKEKERLTLSHEWELERRLRETEMLRSLEESQRLEKNRKINSFRENLNLQCENNRAATRANKQVDLEQYNAHINLWQQQDEEFMTYTNNLIAKYQKAGISVIPLIFAIENYKKNNKLLVNAAVNRKSEIFMPIFIIISINISFTLSPGKSITCKWYIVNLITTGKTWFKAIFPNIFSGTRTFCKIHCSCINKKGSCSP</sequence>
<evidence type="ECO:0000256" key="1">
    <source>
        <dbReference type="SAM" id="Coils"/>
    </source>
</evidence>
<proteinExistence type="predicted"/>
<dbReference type="InterPro" id="IPR039986">
    <property type="entry name" value="CFAP210"/>
</dbReference>
<dbReference type="GO" id="GO:0005879">
    <property type="term" value="C:axonemal microtubule"/>
    <property type="evidence" value="ECO:0007669"/>
    <property type="project" value="TreeGrafter"/>
</dbReference>
<evidence type="ECO:0000313" key="3">
    <source>
        <dbReference type="Proteomes" id="UP000475862"/>
    </source>
</evidence>
<dbReference type="PANTHER" id="PTHR28663">
    <property type="entry name" value="COILED-COIL DOMAIN-CONTAINING PROTEIN 173"/>
    <property type="match status" value="1"/>
</dbReference>
<evidence type="ECO:0008006" key="4">
    <source>
        <dbReference type="Google" id="ProtNLM"/>
    </source>
</evidence>
<dbReference type="AlphaFoldDB" id="A0A6G0U078"/>
<keyword evidence="3" id="KW-1185">Reference proteome</keyword>
<evidence type="ECO:0000313" key="2">
    <source>
        <dbReference type="EMBL" id="KAE9541123.1"/>
    </source>
</evidence>